<evidence type="ECO:0000256" key="3">
    <source>
        <dbReference type="ARBA" id="ARBA00022833"/>
    </source>
</evidence>
<comment type="caution">
    <text evidence="7">The sequence shown here is derived from an EMBL/GenBank/DDBJ whole genome shotgun (WGS) entry which is preliminary data.</text>
</comment>
<dbReference type="InterPro" id="IPR050143">
    <property type="entry name" value="TRIM/RBCC"/>
</dbReference>
<evidence type="ECO:0000256" key="4">
    <source>
        <dbReference type="PROSITE-ProRule" id="PRU00024"/>
    </source>
</evidence>
<dbReference type="InterPro" id="IPR000315">
    <property type="entry name" value="Znf_B-box"/>
</dbReference>
<dbReference type="SUPFAM" id="SSF57845">
    <property type="entry name" value="B-box zinc-binding domain"/>
    <property type="match status" value="1"/>
</dbReference>
<accession>A0A1A6G0H7</accession>
<dbReference type="Proteomes" id="UP000092124">
    <property type="component" value="Unassembled WGS sequence"/>
</dbReference>
<dbReference type="SMART" id="SM00184">
    <property type="entry name" value="RING"/>
    <property type="match status" value="1"/>
</dbReference>
<dbReference type="Gene3D" id="3.30.40.10">
    <property type="entry name" value="Zinc/RING finger domain, C3HC4 (zinc finger)"/>
    <property type="match status" value="1"/>
</dbReference>
<evidence type="ECO:0000313" key="8">
    <source>
        <dbReference type="Proteomes" id="UP000092124"/>
    </source>
</evidence>
<reference evidence="7 8" key="1">
    <citation type="submission" date="2016-06" db="EMBL/GenBank/DDBJ databases">
        <title>The Draft Genome Sequence and Annotation of the Desert Woodrat Neotoma lepida.</title>
        <authorList>
            <person name="Campbell M."/>
            <person name="Oakeson K.F."/>
            <person name="Yandell M."/>
            <person name="Halpert J.R."/>
            <person name="Dearing D."/>
        </authorList>
    </citation>
    <scope>NUCLEOTIDE SEQUENCE [LARGE SCALE GENOMIC DNA]</scope>
    <source>
        <strain evidence="7">417</strain>
        <tissue evidence="7">Liver</tissue>
    </source>
</reference>
<dbReference type="InterPro" id="IPR001841">
    <property type="entry name" value="Znf_RING"/>
</dbReference>
<evidence type="ECO:0000256" key="2">
    <source>
        <dbReference type="ARBA" id="ARBA00022771"/>
    </source>
</evidence>
<dbReference type="SMART" id="SM00336">
    <property type="entry name" value="BBOX"/>
    <property type="match status" value="1"/>
</dbReference>
<dbReference type="Pfam" id="PF00643">
    <property type="entry name" value="zf-B_box"/>
    <property type="match status" value="1"/>
</dbReference>
<dbReference type="PANTHER" id="PTHR24103">
    <property type="entry name" value="E3 UBIQUITIN-PROTEIN LIGASE TRIM"/>
    <property type="match status" value="1"/>
</dbReference>
<evidence type="ECO:0000259" key="6">
    <source>
        <dbReference type="PROSITE" id="PS50119"/>
    </source>
</evidence>
<keyword evidence="8" id="KW-1185">Reference proteome</keyword>
<name>A0A1A6G0H7_NEOLE</name>
<dbReference type="Gene3D" id="3.30.160.60">
    <property type="entry name" value="Classic Zinc Finger"/>
    <property type="match status" value="1"/>
</dbReference>
<evidence type="ECO:0008006" key="9">
    <source>
        <dbReference type="Google" id="ProtNLM"/>
    </source>
</evidence>
<protein>
    <recommendedName>
        <fullName evidence="9">B box-type domain-containing protein</fullName>
    </recommendedName>
</protein>
<evidence type="ECO:0000256" key="1">
    <source>
        <dbReference type="ARBA" id="ARBA00022723"/>
    </source>
</evidence>
<sequence>MPSTRSLRGLHHVACPVCTRPLQDAVTIACGHTVCLLCLSRTPMGAQLLCPLCQEEEEEQTQAAVTPVPLGPLGETCCQEHGEKIYYFCETDAELLCVFCREGPAHQAHTVGFLDEAIQPYRVRSSGSSQESMQVQSKKQQVEAAFERLTQELGDQRCLLMTRLEGLEQQIWKEREEYVTKVSQEVHQLGTQVEELEEKCHLPASELLQDVRLNQSSCTMGVAPEVARIKGKQALGTKDSIWAMMLLLQLASTYLS</sequence>
<dbReference type="PROSITE" id="PS50089">
    <property type="entry name" value="ZF_RING_2"/>
    <property type="match status" value="1"/>
</dbReference>
<gene>
    <name evidence="7" type="ORF">A6R68_09170</name>
</gene>
<dbReference type="STRING" id="56216.A0A1A6G0H7"/>
<feature type="domain" description="B box-type" evidence="6">
    <location>
        <begin position="78"/>
        <end position="114"/>
    </location>
</feature>
<feature type="domain" description="RING-type" evidence="5">
    <location>
        <begin position="15"/>
        <end position="54"/>
    </location>
</feature>
<dbReference type="InterPro" id="IPR017907">
    <property type="entry name" value="Znf_RING_CS"/>
</dbReference>
<proteinExistence type="predicted"/>
<evidence type="ECO:0000259" key="5">
    <source>
        <dbReference type="PROSITE" id="PS50089"/>
    </source>
</evidence>
<dbReference type="Pfam" id="PF15227">
    <property type="entry name" value="zf-C3HC4_4"/>
    <property type="match status" value="1"/>
</dbReference>
<dbReference type="InterPro" id="IPR013083">
    <property type="entry name" value="Znf_RING/FYVE/PHD"/>
</dbReference>
<organism evidence="7 8">
    <name type="scientific">Neotoma lepida</name>
    <name type="common">Desert woodrat</name>
    <dbReference type="NCBI Taxonomy" id="56216"/>
    <lineage>
        <taxon>Eukaryota</taxon>
        <taxon>Metazoa</taxon>
        <taxon>Chordata</taxon>
        <taxon>Craniata</taxon>
        <taxon>Vertebrata</taxon>
        <taxon>Euteleostomi</taxon>
        <taxon>Mammalia</taxon>
        <taxon>Eutheria</taxon>
        <taxon>Euarchontoglires</taxon>
        <taxon>Glires</taxon>
        <taxon>Rodentia</taxon>
        <taxon>Myomorpha</taxon>
        <taxon>Muroidea</taxon>
        <taxon>Cricetidae</taxon>
        <taxon>Neotominae</taxon>
        <taxon>Neotoma</taxon>
    </lineage>
</organism>
<dbReference type="EMBL" id="LZPO01107976">
    <property type="protein sequence ID" value="OBS59693.1"/>
    <property type="molecule type" value="Genomic_DNA"/>
</dbReference>
<dbReference type="PROSITE" id="PS50119">
    <property type="entry name" value="ZF_BBOX"/>
    <property type="match status" value="1"/>
</dbReference>
<keyword evidence="2 4" id="KW-0863">Zinc-finger</keyword>
<keyword evidence="3" id="KW-0862">Zinc</keyword>
<dbReference type="SUPFAM" id="SSF57850">
    <property type="entry name" value="RING/U-box"/>
    <property type="match status" value="1"/>
</dbReference>
<dbReference type="GO" id="GO:0008270">
    <property type="term" value="F:zinc ion binding"/>
    <property type="evidence" value="ECO:0007669"/>
    <property type="project" value="UniProtKB-KW"/>
</dbReference>
<keyword evidence="1" id="KW-0479">Metal-binding</keyword>
<dbReference type="AlphaFoldDB" id="A0A1A6G0H7"/>
<dbReference type="PROSITE" id="PS00518">
    <property type="entry name" value="ZF_RING_1"/>
    <property type="match status" value="1"/>
</dbReference>
<evidence type="ECO:0000313" key="7">
    <source>
        <dbReference type="EMBL" id="OBS59693.1"/>
    </source>
</evidence>
<dbReference type="OrthoDB" id="6105938at2759"/>